<gene>
    <name evidence="1" type="ORF">GW7_15399</name>
</gene>
<sequence length="84" mass="9090">MAFICNLPTTDQLKARAALIMLNVSTGPWMETPTGVWSRSVPPPMASKYGVQNPQDLLANLKGSLLPQVLKPAKGKGKILLLMM</sequence>
<protein>
    <submittedName>
        <fullName evidence="1">Uncharacterized protein</fullName>
    </submittedName>
</protein>
<dbReference type="AlphaFoldDB" id="G5BGW7"/>
<accession>G5BGW7</accession>
<proteinExistence type="predicted"/>
<name>G5BGW7_HETGA</name>
<evidence type="ECO:0000313" key="2">
    <source>
        <dbReference type="Proteomes" id="UP000006813"/>
    </source>
</evidence>
<dbReference type="Proteomes" id="UP000006813">
    <property type="component" value="Unassembled WGS sequence"/>
</dbReference>
<dbReference type="InParanoid" id="G5BGW7"/>
<organism evidence="1 2">
    <name type="scientific">Heterocephalus glaber</name>
    <name type="common">Naked mole rat</name>
    <dbReference type="NCBI Taxonomy" id="10181"/>
    <lineage>
        <taxon>Eukaryota</taxon>
        <taxon>Metazoa</taxon>
        <taxon>Chordata</taxon>
        <taxon>Craniata</taxon>
        <taxon>Vertebrata</taxon>
        <taxon>Euteleostomi</taxon>
        <taxon>Mammalia</taxon>
        <taxon>Eutheria</taxon>
        <taxon>Euarchontoglires</taxon>
        <taxon>Glires</taxon>
        <taxon>Rodentia</taxon>
        <taxon>Hystricomorpha</taxon>
        <taxon>Bathyergidae</taxon>
        <taxon>Heterocephalus</taxon>
    </lineage>
</organism>
<evidence type="ECO:0000313" key="1">
    <source>
        <dbReference type="EMBL" id="EHB08528.1"/>
    </source>
</evidence>
<reference evidence="1 2" key="1">
    <citation type="journal article" date="2011" name="Nature">
        <title>Genome sequencing reveals insights into physiology and longevity of the naked mole rat.</title>
        <authorList>
            <person name="Kim E.B."/>
            <person name="Fang X."/>
            <person name="Fushan A.A."/>
            <person name="Huang Z."/>
            <person name="Lobanov A.V."/>
            <person name="Han L."/>
            <person name="Marino S.M."/>
            <person name="Sun X."/>
            <person name="Turanov A.A."/>
            <person name="Yang P."/>
            <person name="Yim S.H."/>
            <person name="Zhao X."/>
            <person name="Kasaikina M.V."/>
            <person name="Stoletzki N."/>
            <person name="Peng C."/>
            <person name="Polak P."/>
            <person name="Xiong Z."/>
            <person name="Kiezun A."/>
            <person name="Zhu Y."/>
            <person name="Chen Y."/>
            <person name="Kryukov G.V."/>
            <person name="Zhang Q."/>
            <person name="Peshkin L."/>
            <person name="Yang L."/>
            <person name="Bronson R.T."/>
            <person name="Buffenstein R."/>
            <person name="Wang B."/>
            <person name="Han C."/>
            <person name="Li Q."/>
            <person name="Chen L."/>
            <person name="Zhao W."/>
            <person name="Sunyaev S.R."/>
            <person name="Park T.J."/>
            <person name="Zhang G."/>
            <person name="Wang J."/>
            <person name="Gladyshev V.N."/>
        </authorList>
    </citation>
    <scope>NUCLEOTIDE SEQUENCE [LARGE SCALE GENOMIC DNA]</scope>
</reference>
<dbReference type="EMBL" id="JH170235">
    <property type="protein sequence ID" value="EHB08528.1"/>
    <property type="molecule type" value="Genomic_DNA"/>
</dbReference>